<comment type="subcellular location">
    <subcellularLocation>
        <location evidence="1">Peroxisome</location>
    </subcellularLocation>
</comment>
<dbReference type="InterPro" id="IPR001753">
    <property type="entry name" value="Enoyl-CoA_hydra/iso"/>
</dbReference>
<dbReference type="InterPro" id="IPR014748">
    <property type="entry name" value="Enoyl-CoA_hydra_C"/>
</dbReference>
<dbReference type="InterPro" id="IPR018376">
    <property type="entry name" value="Enoyl-CoA_hyd/isom_CS"/>
</dbReference>
<proteinExistence type="inferred from homology"/>
<evidence type="ECO:0000256" key="5">
    <source>
        <dbReference type="ARBA" id="ARBA00023026"/>
    </source>
</evidence>
<accession>A0A9P4I3H8</accession>
<dbReference type="GO" id="GO:0016829">
    <property type="term" value="F:lyase activity"/>
    <property type="evidence" value="ECO:0007669"/>
    <property type="project" value="UniProtKB-KW"/>
</dbReference>
<evidence type="ECO:0000256" key="9">
    <source>
        <dbReference type="RuleBase" id="RU003707"/>
    </source>
</evidence>
<keyword evidence="6" id="KW-0576">Peroxisome</keyword>
<dbReference type="GO" id="GO:0005739">
    <property type="term" value="C:mitochondrion"/>
    <property type="evidence" value="ECO:0007669"/>
    <property type="project" value="TreeGrafter"/>
</dbReference>
<comment type="pathway">
    <text evidence="2">Mycotoxin biosynthesis.</text>
</comment>
<gene>
    <name evidence="10" type="ORF">NA57DRAFT_46909</name>
</gene>
<evidence type="ECO:0000256" key="8">
    <source>
        <dbReference type="ARBA" id="ARBA00023239"/>
    </source>
</evidence>
<comment type="similarity">
    <text evidence="4 9">Belongs to the enoyl-CoA hydratase/isomerase family.</text>
</comment>
<dbReference type="GO" id="GO:0005777">
    <property type="term" value="C:peroxisome"/>
    <property type="evidence" value="ECO:0007669"/>
    <property type="project" value="UniProtKB-SubCell"/>
</dbReference>
<dbReference type="Gene3D" id="1.10.12.10">
    <property type="entry name" value="Lyase 2-enoyl-coa Hydratase, Chain A, domain 2"/>
    <property type="match status" value="1"/>
</dbReference>
<evidence type="ECO:0000313" key="10">
    <source>
        <dbReference type="EMBL" id="KAF2094310.1"/>
    </source>
</evidence>
<dbReference type="EMBL" id="ML978135">
    <property type="protein sequence ID" value="KAF2094310.1"/>
    <property type="molecule type" value="Genomic_DNA"/>
</dbReference>
<dbReference type="OrthoDB" id="2139957at2759"/>
<sequence length="288" mass="31580">MAPLSWTPSFSTRPPSTKYCLLSYPAPNILLVTLNRPKELNCMNSEGQHELEAVWRWLDEEPTLSVGIITGAGRAFSAGADLKERNKRFSNHDVKLPTPTWGSAGLSRRTGLKPVIAAVNGLAFGGGTEAITNCDMVIAASTASFCLPEVKRGLVPFGGAPPRLMRTVGRQRAMEMVLTGRVIPAPEAERWGLVNQIVEIKPEEKGKEGEKVVAAAVQMAQMIAENSPDAIIVARQGVAMGWESAGAEEGTRLWTERWSGWLHKGENMKEGVRAFVEKRKPRWKRPKL</sequence>
<dbReference type="Gene3D" id="3.90.226.10">
    <property type="entry name" value="2-enoyl-CoA Hydratase, Chain A, domain 1"/>
    <property type="match status" value="1"/>
</dbReference>
<comment type="pathway">
    <text evidence="3">Siderophore biosynthesis.</text>
</comment>
<dbReference type="GO" id="GO:0016853">
    <property type="term" value="F:isomerase activity"/>
    <property type="evidence" value="ECO:0007669"/>
    <property type="project" value="UniProtKB-KW"/>
</dbReference>
<evidence type="ECO:0000256" key="4">
    <source>
        <dbReference type="ARBA" id="ARBA00005254"/>
    </source>
</evidence>
<dbReference type="GO" id="GO:0006635">
    <property type="term" value="P:fatty acid beta-oxidation"/>
    <property type="evidence" value="ECO:0007669"/>
    <property type="project" value="TreeGrafter"/>
</dbReference>
<dbReference type="CDD" id="cd06558">
    <property type="entry name" value="crotonase-like"/>
    <property type="match status" value="1"/>
</dbReference>
<dbReference type="PANTHER" id="PTHR11941:SF158">
    <property type="entry name" value="ENOYL-COA HYDRATASE (AFU_ORTHOLOGUE AFUA_2G10650)"/>
    <property type="match status" value="1"/>
</dbReference>
<evidence type="ECO:0000256" key="6">
    <source>
        <dbReference type="ARBA" id="ARBA00023140"/>
    </source>
</evidence>
<evidence type="ECO:0000256" key="3">
    <source>
        <dbReference type="ARBA" id="ARBA00004924"/>
    </source>
</evidence>
<dbReference type="PANTHER" id="PTHR11941">
    <property type="entry name" value="ENOYL-COA HYDRATASE-RELATED"/>
    <property type="match status" value="1"/>
</dbReference>
<dbReference type="SUPFAM" id="SSF52096">
    <property type="entry name" value="ClpP/crotonase"/>
    <property type="match status" value="1"/>
</dbReference>
<keyword evidence="8" id="KW-0456">Lyase</keyword>
<dbReference type="PROSITE" id="PS00166">
    <property type="entry name" value="ENOYL_COA_HYDRATASE"/>
    <property type="match status" value="1"/>
</dbReference>
<keyword evidence="11" id="KW-1185">Reference proteome</keyword>
<evidence type="ECO:0000313" key="11">
    <source>
        <dbReference type="Proteomes" id="UP000799772"/>
    </source>
</evidence>
<protein>
    <submittedName>
        <fullName evidence="10">ClpP/crotonase</fullName>
    </submittedName>
</protein>
<organism evidence="10 11">
    <name type="scientific">Rhizodiscina lignyota</name>
    <dbReference type="NCBI Taxonomy" id="1504668"/>
    <lineage>
        <taxon>Eukaryota</taxon>
        <taxon>Fungi</taxon>
        <taxon>Dikarya</taxon>
        <taxon>Ascomycota</taxon>
        <taxon>Pezizomycotina</taxon>
        <taxon>Dothideomycetes</taxon>
        <taxon>Pleosporomycetidae</taxon>
        <taxon>Aulographales</taxon>
        <taxon>Rhizodiscinaceae</taxon>
        <taxon>Rhizodiscina</taxon>
    </lineage>
</organism>
<keyword evidence="5" id="KW-0843">Virulence</keyword>
<dbReference type="Pfam" id="PF00378">
    <property type="entry name" value="ECH_1"/>
    <property type="match status" value="1"/>
</dbReference>
<dbReference type="Proteomes" id="UP000799772">
    <property type="component" value="Unassembled WGS sequence"/>
</dbReference>
<evidence type="ECO:0000256" key="2">
    <source>
        <dbReference type="ARBA" id="ARBA00004685"/>
    </source>
</evidence>
<comment type="caution">
    <text evidence="10">The sequence shown here is derived from an EMBL/GenBank/DDBJ whole genome shotgun (WGS) entry which is preliminary data.</text>
</comment>
<dbReference type="FunFam" id="3.90.226.10:FF:000074">
    <property type="entry name" value="Enoyl-CoA hydratase (AFU_orthologue AFUA_2G10650)"/>
    <property type="match status" value="1"/>
</dbReference>
<evidence type="ECO:0000256" key="1">
    <source>
        <dbReference type="ARBA" id="ARBA00004275"/>
    </source>
</evidence>
<keyword evidence="7" id="KW-0413">Isomerase</keyword>
<name>A0A9P4I3H8_9PEZI</name>
<dbReference type="AlphaFoldDB" id="A0A9P4I3H8"/>
<evidence type="ECO:0000256" key="7">
    <source>
        <dbReference type="ARBA" id="ARBA00023235"/>
    </source>
</evidence>
<reference evidence="10" key="1">
    <citation type="journal article" date="2020" name="Stud. Mycol.">
        <title>101 Dothideomycetes genomes: a test case for predicting lifestyles and emergence of pathogens.</title>
        <authorList>
            <person name="Haridas S."/>
            <person name="Albert R."/>
            <person name="Binder M."/>
            <person name="Bloem J."/>
            <person name="Labutti K."/>
            <person name="Salamov A."/>
            <person name="Andreopoulos B."/>
            <person name="Baker S."/>
            <person name="Barry K."/>
            <person name="Bills G."/>
            <person name="Bluhm B."/>
            <person name="Cannon C."/>
            <person name="Castanera R."/>
            <person name="Culley D."/>
            <person name="Daum C."/>
            <person name="Ezra D."/>
            <person name="Gonzalez J."/>
            <person name="Henrissat B."/>
            <person name="Kuo A."/>
            <person name="Liang C."/>
            <person name="Lipzen A."/>
            <person name="Lutzoni F."/>
            <person name="Magnuson J."/>
            <person name="Mondo S."/>
            <person name="Nolan M."/>
            <person name="Ohm R."/>
            <person name="Pangilinan J."/>
            <person name="Park H.-J."/>
            <person name="Ramirez L."/>
            <person name="Alfaro M."/>
            <person name="Sun H."/>
            <person name="Tritt A."/>
            <person name="Yoshinaga Y."/>
            <person name="Zwiers L.-H."/>
            <person name="Turgeon B."/>
            <person name="Goodwin S."/>
            <person name="Spatafora J."/>
            <person name="Crous P."/>
            <person name="Grigoriev I."/>
        </authorList>
    </citation>
    <scope>NUCLEOTIDE SEQUENCE</scope>
    <source>
        <strain evidence="10">CBS 133067</strain>
    </source>
</reference>
<dbReference type="InterPro" id="IPR029045">
    <property type="entry name" value="ClpP/crotonase-like_dom_sf"/>
</dbReference>